<dbReference type="AlphaFoldDB" id="A0A0F9SKA5"/>
<proteinExistence type="predicted"/>
<protein>
    <submittedName>
        <fullName evidence="1">Uncharacterized protein</fullName>
    </submittedName>
</protein>
<dbReference type="EMBL" id="LAZR01001902">
    <property type="protein sequence ID" value="KKN37331.1"/>
    <property type="molecule type" value="Genomic_DNA"/>
</dbReference>
<evidence type="ECO:0000313" key="1">
    <source>
        <dbReference type="EMBL" id="KKN37331.1"/>
    </source>
</evidence>
<organism evidence="1">
    <name type="scientific">marine sediment metagenome</name>
    <dbReference type="NCBI Taxonomy" id="412755"/>
    <lineage>
        <taxon>unclassified sequences</taxon>
        <taxon>metagenomes</taxon>
        <taxon>ecological metagenomes</taxon>
    </lineage>
</organism>
<accession>A0A0F9SKA5</accession>
<comment type="caution">
    <text evidence="1">The sequence shown here is derived from an EMBL/GenBank/DDBJ whole genome shotgun (WGS) entry which is preliminary data.</text>
</comment>
<reference evidence="1" key="1">
    <citation type="journal article" date="2015" name="Nature">
        <title>Complex archaea that bridge the gap between prokaryotes and eukaryotes.</title>
        <authorList>
            <person name="Spang A."/>
            <person name="Saw J.H."/>
            <person name="Jorgensen S.L."/>
            <person name="Zaremba-Niedzwiedzka K."/>
            <person name="Martijn J."/>
            <person name="Lind A.E."/>
            <person name="van Eijk R."/>
            <person name="Schleper C."/>
            <person name="Guy L."/>
            <person name="Ettema T.J."/>
        </authorList>
    </citation>
    <scope>NUCLEOTIDE SEQUENCE</scope>
</reference>
<sequence>MLIQVVREGEVPISNIVPCPCCSSVSAHLHVSTKGNVIRMKCLRCKCEFAVSREDEVLKLKETKQESEAVEIQIINHGYKYIKKNINCPECKSDSIKITLNHDGNKILGHCEECYCQFTVMKKVIDEEKKTSK</sequence>
<name>A0A0F9SKA5_9ZZZZ</name>
<gene>
    <name evidence="1" type="ORF">LCGC14_0764740</name>
</gene>